<evidence type="ECO:0000256" key="1">
    <source>
        <dbReference type="ARBA" id="ARBA00005350"/>
    </source>
</evidence>
<reference evidence="3 4" key="1">
    <citation type="journal article" date="2015" name="Nat. Commun.">
        <title>Outbred genome sequencing and CRISPR/Cas9 gene editing in butterflies.</title>
        <authorList>
            <person name="Li X."/>
            <person name="Fan D."/>
            <person name="Zhang W."/>
            <person name="Liu G."/>
            <person name="Zhang L."/>
            <person name="Zhao L."/>
            <person name="Fang X."/>
            <person name="Chen L."/>
            <person name="Dong Y."/>
            <person name="Chen Y."/>
            <person name="Ding Y."/>
            <person name="Zhao R."/>
            <person name="Feng M."/>
            <person name="Zhu Y."/>
            <person name="Feng Y."/>
            <person name="Jiang X."/>
            <person name="Zhu D."/>
            <person name="Xiang H."/>
            <person name="Feng X."/>
            <person name="Li S."/>
            <person name="Wang J."/>
            <person name="Zhang G."/>
            <person name="Kronforst M.R."/>
            <person name="Wang W."/>
        </authorList>
    </citation>
    <scope>NUCLEOTIDE SEQUENCE [LARGE SCALE GENOMIC DNA]</scope>
    <source>
        <strain evidence="3">Ya'a_city_454_Pm</strain>
        <tissue evidence="3">Whole body</tissue>
    </source>
</reference>
<comment type="similarity">
    <text evidence="1 2">Belongs to the phospholipid scramblase family.</text>
</comment>
<dbReference type="Proteomes" id="UP000053240">
    <property type="component" value="Unassembled WGS sequence"/>
</dbReference>
<accession>A0A0N1PH10</accession>
<comment type="function">
    <text evidence="2">May mediate accelerated ATP-independent bidirectional transbilayer migration of phospholipids upon binding calcium ions that results in a loss of phospholipid asymmetry in the plasma membrane.</text>
</comment>
<keyword evidence="2" id="KW-0564">Palmitate</keyword>
<evidence type="ECO:0000313" key="3">
    <source>
        <dbReference type="EMBL" id="KPJ14956.1"/>
    </source>
</evidence>
<comment type="cofactor">
    <cofactor evidence="2">
        <name>Ca(2+)</name>
        <dbReference type="ChEBI" id="CHEBI:29108"/>
    </cofactor>
</comment>
<name>A0A0N1PH10_PAPMA</name>
<organism evidence="3 4">
    <name type="scientific">Papilio machaon</name>
    <name type="common">Old World swallowtail butterfly</name>
    <dbReference type="NCBI Taxonomy" id="76193"/>
    <lineage>
        <taxon>Eukaryota</taxon>
        <taxon>Metazoa</taxon>
        <taxon>Ecdysozoa</taxon>
        <taxon>Arthropoda</taxon>
        <taxon>Hexapoda</taxon>
        <taxon>Insecta</taxon>
        <taxon>Pterygota</taxon>
        <taxon>Neoptera</taxon>
        <taxon>Endopterygota</taxon>
        <taxon>Lepidoptera</taxon>
        <taxon>Glossata</taxon>
        <taxon>Ditrysia</taxon>
        <taxon>Papilionoidea</taxon>
        <taxon>Papilionidae</taxon>
        <taxon>Papilioninae</taxon>
        <taxon>Papilio</taxon>
    </lineage>
</organism>
<sequence>MSSEDLPLGLKQLGNLSEVRVRQKVTHFANNKYVVTTPEGSPVLFAREDSGLVDKLLMGTSRALYINVFDTEDKEVPTVSSALFWFLRS</sequence>
<keyword evidence="4" id="KW-1185">Reference proteome</keyword>
<evidence type="ECO:0000313" key="4">
    <source>
        <dbReference type="Proteomes" id="UP000053240"/>
    </source>
</evidence>
<dbReference type="Pfam" id="PF03803">
    <property type="entry name" value="Scramblase"/>
    <property type="match status" value="1"/>
</dbReference>
<evidence type="ECO:0000256" key="2">
    <source>
        <dbReference type="RuleBase" id="RU363116"/>
    </source>
</evidence>
<gene>
    <name evidence="3" type="ORF">RR48_02697</name>
</gene>
<dbReference type="EMBL" id="KQ460401">
    <property type="protein sequence ID" value="KPJ14956.1"/>
    <property type="molecule type" value="Genomic_DNA"/>
</dbReference>
<dbReference type="InParanoid" id="A0A0N1PH10"/>
<dbReference type="GO" id="GO:0017128">
    <property type="term" value="F:phospholipid scramblase activity"/>
    <property type="evidence" value="ECO:0007669"/>
    <property type="project" value="InterPro"/>
</dbReference>
<proteinExistence type="inferred from homology"/>
<keyword evidence="2" id="KW-0106">Calcium</keyword>
<keyword evidence="2" id="KW-0449">Lipoprotein</keyword>
<dbReference type="InterPro" id="IPR005552">
    <property type="entry name" value="Scramblase"/>
</dbReference>
<protein>
    <recommendedName>
        <fullName evidence="2">Phospholipid scramblase</fullName>
    </recommendedName>
</protein>
<dbReference type="AlphaFoldDB" id="A0A0N1PH10"/>